<dbReference type="InterPro" id="IPR027417">
    <property type="entry name" value="P-loop_NTPase"/>
</dbReference>
<dbReference type="EMBL" id="SJPQ01000004">
    <property type="protein sequence ID" value="TWT86902.1"/>
    <property type="molecule type" value="Genomic_DNA"/>
</dbReference>
<reference evidence="2 3" key="1">
    <citation type="submission" date="2019-02" db="EMBL/GenBank/DDBJ databases">
        <title>Deep-cultivation of Planctomycetes and their phenomic and genomic characterization uncovers novel biology.</title>
        <authorList>
            <person name="Wiegand S."/>
            <person name="Jogler M."/>
            <person name="Boedeker C."/>
            <person name="Pinto D."/>
            <person name="Vollmers J."/>
            <person name="Rivas-Marin E."/>
            <person name="Kohn T."/>
            <person name="Peeters S.H."/>
            <person name="Heuer A."/>
            <person name="Rast P."/>
            <person name="Oberbeckmann S."/>
            <person name="Bunk B."/>
            <person name="Jeske O."/>
            <person name="Meyerdierks A."/>
            <person name="Storesund J.E."/>
            <person name="Kallscheuer N."/>
            <person name="Luecker S."/>
            <person name="Lage O.M."/>
            <person name="Pohl T."/>
            <person name="Merkel B.J."/>
            <person name="Hornburger P."/>
            <person name="Mueller R.-W."/>
            <person name="Bruemmer F."/>
            <person name="Labrenz M."/>
            <person name="Spormann A.M."/>
            <person name="Op Den Camp H."/>
            <person name="Overmann J."/>
            <person name="Amann R."/>
            <person name="Jetten M.S.M."/>
            <person name="Mascher T."/>
            <person name="Medema M.H."/>
            <person name="Devos D.P."/>
            <person name="Kaster A.-K."/>
            <person name="Ovreas L."/>
            <person name="Rohde M."/>
            <person name="Galperin M.Y."/>
            <person name="Jogler C."/>
        </authorList>
    </citation>
    <scope>NUCLEOTIDE SEQUENCE [LARGE SCALE GENOMIC DNA]</scope>
    <source>
        <strain evidence="2 3">Mal64</strain>
    </source>
</reference>
<feature type="compositionally biased region" description="Low complexity" evidence="1">
    <location>
        <begin position="442"/>
        <end position="459"/>
    </location>
</feature>
<proteinExistence type="predicted"/>
<organism evidence="2 3">
    <name type="scientific">Pseudobythopirellula maris</name>
    <dbReference type="NCBI Taxonomy" id="2527991"/>
    <lineage>
        <taxon>Bacteria</taxon>
        <taxon>Pseudomonadati</taxon>
        <taxon>Planctomycetota</taxon>
        <taxon>Planctomycetia</taxon>
        <taxon>Pirellulales</taxon>
        <taxon>Lacipirellulaceae</taxon>
        <taxon>Pseudobythopirellula</taxon>
    </lineage>
</organism>
<feature type="region of interest" description="Disordered" evidence="1">
    <location>
        <begin position="442"/>
        <end position="569"/>
    </location>
</feature>
<dbReference type="Proteomes" id="UP000315440">
    <property type="component" value="Unassembled WGS sequence"/>
</dbReference>
<dbReference type="Gene3D" id="3.40.50.300">
    <property type="entry name" value="P-loop containing nucleotide triphosphate hydrolases"/>
    <property type="match status" value="1"/>
</dbReference>
<comment type="caution">
    <text evidence="2">The sequence shown here is derived from an EMBL/GenBank/DDBJ whole genome shotgun (WGS) entry which is preliminary data.</text>
</comment>
<keyword evidence="3" id="KW-1185">Reference proteome</keyword>
<evidence type="ECO:0000256" key="1">
    <source>
        <dbReference type="SAM" id="MobiDB-lite"/>
    </source>
</evidence>
<evidence type="ECO:0000313" key="2">
    <source>
        <dbReference type="EMBL" id="TWT86902.1"/>
    </source>
</evidence>
<dbReference type="AlphaFoldDB" id="A0A5C5ZHQ9"/>
<dbReference type="RefSeq" id="WP_197525876.1">
    <property type="nucleotide sequence ID" value="NZ_SJPQ01000004.1"/>
</dbReference>
<dbReference type="SUPFAM" id="SSF52540">
    <property type="entry name" value="P-loop containing nucleoside triphosphate hydrolases"/>
    <property type="match status" value="1"/>
</dbReference>
<sequence length="569" mass="61496">MTSHENPLETDLGLSDLFTDEVFTPREPQSVEETGVSPILIEGLVSKLLLQIGSAAGRDIAKRLAIPFGVLEPLLNGMRTRQLLFHQGQAQFGDYVFALTDQGADRASAAMRSCSYVGPAPVPLEDYILSVEAQTIRAEAARREQLVEAFSDISVEPEMLEILGPAVNSGAGLFLYGQPGNGKTTIAKRITKCFGRHIYIPHAIIEDGQIIKLFDAAFHEEIRHENESLLSDNTGDPRWVKIRRPTVVVGGELTMESLEIRHDPLTNISEASLQLKSNCGCLLIDDFGRQRIEPTELLNRWIIPLENRFDFLSLASGKKIQVPFDQLIIFSTNLEPCDLADEAFLRRIPYKVEVGDPSVEEFRTLFKYACEAVECAYRAEAVDYLVQKHYRPVGRPLRRCQARDLLMQIRNYCAYTGGPVELRPDHLDRAVRAYFTTVAEPTPEAAPLAAPPVSSAAETPTPPTPASPSPSPRASGVQPTVPQPSQPKPSPSKTAAPEPGNPGSAPPTPGASNPASPRSASTSPVSNAAVSTTVPTTAPTAGLPSGTKQEPAAQEPAGSVAAACVAENE</sequence>
<accession>A0A5C5ZHQ9</accession>
<evidence type="ECO:0000313" key="3">
    <source>
        <dbReference type="Proteomes" id="UP000315440"/>
    </source>
</evidence>
<evidence type="ECO:0008006" key="4">
    <source>
        <dbReference type="Google" id="ProtNLM"/>
    </source>
</evidence>
<feature type="compositionally biased region" description="Polar residues" evidence="1">
    <location>
        <begin position="510"/>
        <end position="526"/>
    </location>
</feature>
<protein>
    <recommendedName>
        <fullName evidence="4">AAA+ ATPase domain-containing protein</fullName>
    </recommendedName>
</protein>
<gene>
    <name evidence="2" type="ORF">Mal64_37320</name>
</gene>
<feature type="compositionally biased region" description="Low complexity" evidence="1">
    <location>
        <begin position="528"/>
        <end position="541"/>
    </location>
</feature>
<feature type="compositionally biased region" description="Pro residues" evidence="1">
    <location>
        <begin position="481"/>
        <end position="490"/>
    </location>
</feature>
<name>A0A5C5ZHQ9_9BACT</name>
<feature type="compositionally biased region" description="Pro residues" evidence="1">
    <location>
        <begin position="460"/>
        <end position="471"/>
    </location>
</feature>